<comment type="caution">
    <text evidence="2">The sequence shown here is derived from an EMBL/GenBank/DDBJ whole genome shotgun (WGS) entry which is preliminary data.</text>
</comment>
<dbReference type="RefSeq" id="WP_085514078.1">
    <property type="nucleotide sequence ID" value="NZ_FXAP01000007.1"/>
</dbReference>
<organism evidence="2 3">
    <name type="scientific">Plantibacter flavus</name>
    <dbReference type="NCBI Taxonomy" id="150123"/>
    <lineage>
        <taxon>Bacteria</taxon>
        <taxon>Bacillati</taxon>
        <taxon>Actinomycetota</taxon>
        <taxon>Actinomycetes</taxon>
        <taxon>Micrococcales</taxon>
        <taxon>Microbacteriaceae</taxon>
        <taxon>Plantibacter</taxon>
    </lineage>
</organism>
<evidence type="ECO:0000256" key="1">
    <source>
        <dbReference type="SAM" id="Phobius"/>
    </source>
</evidence>
<gene>
    <name evidence="2" type="ORF">EDD42_3911</name>
</gene>
<dbReference type="AlphaFoldDB" id="A0A3N2BL16"/>
<keyword evidence="1" id="KW-0812">Transmembrane</keyword>
<dbReference type="Proteomes" id="UP000266915">
    <property type="component" value="Unassembled WGS sequence"/>
</dbReference>
<feature type="transmembrane region" description="Helical" evidence="1">
    <location>
        <begin position="105"/>
        <end position="127"/>
    </location>
</feature>
<keyword evidence="1" id="KW-0472">Membrane</keyword>
<evidence type="ECO:0000313" key="2">
    <source>
        <dbReference type="EMBL" id="ROR75960.1"/>
    </source>
</evidence>
<accession>A0A3N2BL16</accession>
<evidence type="ECO:0000313" key="3">
    <source>
        <dbReference type="Proteomes" id="UP000266915"/>
    </source>
</evidence>
<name>A0A3N2BL16_9MICO</name>
<keyword evidence="3" id="KW-1185">Reference proteome</keyword>
<protein>
    <submittedName>
        <fullName evidence="2">Uncharacterized protein</fullName>
    </submittedName>
</protein>
<reference evidence="2 3" key="1">
    <citation type="submission" date="2018-11" db="EMBL/GenBank/DDBJ databases">
        <title>Sequencing the genomes of 1000 actinobacteria strains.</title>
        <authorList>
            <person name="Klenk H.-P."/>
        </authorList>
    </citation>
    <scope>NUCLEOTIDE SEQUENCE [LARGE SCALE GENOMIC DNA]</scope>
    <source>
        <strain evidence="2 3">DSM 14012</strain>
    </source>
</reference>
<keyword evidence="1" id="KW-1133">Transmembrane helix</keyword>
<feature type="transmembrane region" description="Helical" evidence="1">
    <location>
        <begin position="71"/>
        <end position="93"/>
    </location>
</feature>
<sequence length="132" mass="13256">MTHARLLKTSMERKVGALLLVLGAAAGLALLVVALVGTFLATPIAESIWATQGAMPPEQLSAAVIAAVQSQSLAVVALIGATIAGAGAALQVLAHDEPGVAGLEFAGKLIVVGAAMFSLLAVCGTIQPEFWK</sequence>
<proteinExistence type="predicted"/>
<dbReference type="EMBL" id="RKHL01000002">
    <property type="protein sequence ID" value="ROR75960.1"/>
    <property type="molecule type" value="Genomic_DNA"/>
</dbReference>